<dbReference type="eggNOG" id="KOG2816">
    <property type="taxonomic scope" value="Eukaryota"/>
</dbReference>
<dbReference type="AlphaFoldDB" id="G3QBD8"/>
<feature type="transmembrane region" description="Helical" evidence="6">
    <location>
        <begin position="424"/>
        <end position="447"/>
    </location>
</feature>
<reference evidence="7 8" key="1">
    <citation type="journal article" date="2021" name="G3 (Bethesda)">
        <title>Improved contiguity of the threespine stickleback genome using long-read sequencing.</title>
        <authorList>
            <person name="Nath S."/>
            <person name="Shaw D.E."/>
            <person name="White M.A."/>
        </authorList>
    </citation>
    <scope>NUCLEOTIDE SEQUENCE [LARGE SCALE GENOMIC DNA]</scope>
    <source>
        <strain evidence="7 8">Lake Benthic</strain>
    </source>
</reference>
<feature type="transmembrane region" description="Helical" evidence="6">
    <location>
        <begin position="111"/>
        <end position="131"/>
    </location>
</feature>
<comment type="subcellular location">
    <subcellularLocation>
        <location evidence="1">Membrane</location>
        <topology evidence="1">Multi-pass membrane protein</topology>
    </subcellularLocation>
</comment>
<dbReference type="GO" id="GO:0005765">
    <property type="term" value="C:lysosomal membrane"/>
    <property type="evidence" value="ECO:0007669"/>
    <property type="project" value="TreeGrafter"/>
</dbReference>
<proteinExistence type="inferred from homology"/>
<dbReference type="GO" id="GO:0034486">
    <property type="term" value="P:vacuolar transmembrane transport"/>
    <property type="evidence" value="ECO:0007669"/>
    <property type="project" value="TreeGrafter"/>
</dbReference>
<feature type="transmembrane region" description="Helical" evidence="6">
    <location>
        <begin position="203"/>
        <end position="225"/>
    </location>
</feature>
<evidence type="ECO:0000256" key="3">
    <source>
        <dbReference type="ARBA" id="ARBA00022989"/>
    </source>
</evidence>
<accession>G3QBD8</accession>
<reference evidence="7" key="2">
    <citation type="submission" date="2025-08" db="UniProtKB">
        <authorList>
            <consortium name="Ensembl"/>
        </authorList>
    </citation>
    <scope>IDENTIFICATION</scope>
</reference>
<evidence type="ECO:0008006" key="9">
    <source>
        <dbReference type="Google" id="ProtNLM"/>
    </source>
</evidence>
<evidence type="ECO:0000256" key="6">
    <source>
        <dbReference type="SAM" id="Phobius"/>
    </source>
</evidence>
<dbReference type="SUPFAM" id="SSF103473">
    <property type="entry name" value="MFS general substrate transporter"/>
    <property type="match status" value="1"/>
</dbReference>
<evidence type="ECO:0000256" key="1">
    <source>
        <dbReference type="ARBA" id="ARBA00004141"/>
    </source>
</evidence>
<dbReference type="Ensembl" id="ENSGACT00000027256.2">
    <property type="protein sequence ID" value="ENSGACP00000027204.1"/>
    <property type="gene ID" value="ENSGACG00000020574.2"/>
</dbReference>
<dbReference type="Proteomes" id="UP000007635">
    <property type="component" value="Chromosome VII"/>
</dbReference>
<dbReference type="OMA" id="DNTSRCA"/>
<keyword evidence="2 6" id="KW-0812">Transmembrane</keyword>
<dbReference type="STRING" id="69293.ENSGACP00000027204"/>
<feature type="transmembrane region" description="Helical" evidence="6">
    <location>
        <begin position="137"/>
        <end position="162"/>
    </location>
</feature>
<dbReference type="PANTHER" id="PTHR23507">
    <property type="entry name" value="ZGC:174356"/>
    <property type="match status" value="1"/>
</dbReference>
<dbReference type="InParanoid" id="G3QBD8"/>
<dbReference type="Gene3D" id="1.20.1250.20">
    <property type="entry name" value="MFS general substrate transporter like domains"/>
    <property type="match status" value="1"/>
</dbReference>
<dbReference type="RefSeq" id="XP_040038732.1">
    <property type="nucleotide sequence ID" value="XM_040182798.1"/>
</dbReference>
<evidence type="ECO:0000313" key="8">
    <source>
        <dbReference type="Proteomes" id="UP000007635"/>
    </source>
</evidence>
<dbReference type="Pfam" id="PF07690">
    <property type="entry name" value="MFS_1"/>
    <property type="match status" value="1"/>
</dbReference>
<feature type="transmembrane region" description="Helical" evidence="6">
    <location>
        <begin position="174"/>
        <end position="197"/>
    </location>
</feature>
<keyword evidence="8" id="KW-1185">Reference proteome</keyword>
<evidence type="ECO:0000313" key="7">
    <source>
        <dbReference type="Ensembl" id="ENSGACP00000027204.1"/>
    </source>
</evidence>
<name>G3QBD8_GASAC</name>
<evidence type="ECO:0000256" key="2">
    <source>
        <dbReference type="ARBA" id="ARBA00022692"/>
    </source>
</evidence>
<dbReference type="GeneTree" id="ENSGT00950000183096"/>
<organism evidence="7 8">
    <name type="scientific">Gasterosteus aculeatus aculeatus</name>
    <name type="common">three-spined stickleback</name>
    <dbReference type="NCBI Taxonomy" id="481459"/>
    <lineage>
        <taxon>Eukaryota</taxon>
        <taxon>Metazoa</taxon>
        <taxon>Chordata</taxon>
        <taxon>Craniata</taxon>
        <taxon>Vertebrata</taxon>
        <taxon>Euteleostomi</taxon>
        <taxon>Actinopterygii</taxon>
        <taxon>Neopterygii</taxon>
        <taxon>Teleostei</taxon>
        <taxon>Neoteleostei</taxon>
        <taxon>Acanthomorphata</taxon>
        <taxon>Eupercaria</taxon>
        <taxon>Perciformes</taxon>
        <taxon>Cottioidei</taxon>
        <taxon>Gasterosteales</taxon>
        <taxon>Gasterosteidae</taxon>
        <taxon>Gasterosteus</taxon>
    </lineage>
</organism>
<dbReference type="GeneID" id="120822852"/>
<feature type="transmembrane region" description="Helical" evidence="6">
    <location>
        <begin position="361"/>
        <end position="383"/>
    </location>
</feature>
<evidence type="ECO:0000256" key="4">
    <source>
        <dbReference type="ARBA" id="ARBA00023136"/>
    </source>
</evidence>
<comment type="similarity">
    <text evidence="5">Belongs to the major facilitator superfamily. SLC46A family.</text>
</comment>
<feature type="transmembrane region" description="Helical" evidence="6">
    <location>
        <begin position="306"/>
        <end position="329"/>
    </location>
</feature>
<feature type="transmembrane region" description="Helical" evidence="6">
    <location>
        <begin position="79"/>
        <end position="99"/>
    </location>
</feature>
<keyword evidence="3 6" id="KW-1133">Transmembrane helix</keyword>
<sequence length="479" mass="52437">MKRIFLVEPLVALYAFAVFLTFPLSQQYVYRRFWVEVTGTPYPISDNTSRCMENINTNSSSSSNDSIYHEAVQRLAARFSTYTVIASTIPSLIVTLLLVTYSDRGGRKIAIIMPLIGSLIYTLGLLTVSYFELNIYLLILVSFSSSLFGGLGTFLGGVFAYIADLTKGDREKTLRMGGVETMIGLTSGVAAICTGYFLKAAGFNWPFLTSAILQFFNLLYAVFVLKETVTAAPTDSDLLNGSPRRSGGKQIFYGVYDMFTRASRRARKILVLLTIVFISFAIAYIGALPLVTLYELNKPLCWNEILIGYGSALSTTAFITSFLGLTVFTCCRVPQLVIVVLGILSAMSGLILLAFAKTTLLMFMVRGPMLLAMMPFPVLRAMLSKIVSKSEQGALFAAISFLENVTTNVATAVFNSIYSATLEWYPGFPFLLAAGLCTIPLLFVGLVSRIGVDVAEEVLVQEAVEKEEEDEDLVEGQGS</sequence>
<dbReference type="InterPro" id="IPR036259">
    <property type="entry name" value="MFS_trans_sf"/>
</dbReference>
<keyword evidence="4 6" id="KW-0472">Membrane</keyword>
<dbReference type="Bgee" id="ENSGACG00000020574">
    <property type="expression patterns" value="Expressed in heart and 11 other cell types or tissues"/>
</dbReference>
<dbReference type="InterPro" id="IPR011701">
    <property type="entry name" value="MFS"/>
</dbReference>
<reference evidence="7" key="3">
    <citation type="submission" date="2025-09" db="UniProtKB">
        <authorList>
            <consortium name="Ensembl"/>
        </authorList>
    </citation>
    <scope>IDENTIFICATION</scope>
</reference>
<feature type="transmembrane region" description="Helical" evidence="6">
    <location>
        <begin position="269"/>
        <end position="294"/>
    </location>
</feature>
<feature type="transmembrane region" description="Helical" evidence="6">
    <location>
        <begin position="336"/>
        <end position="355"/>
    </location>
</feature>
<feature type="transmembrane region" description="Helical" evidence="6">
    <location>
        <begin position="395"/>
        <end position="418"/>
    </location>
</feature>
<evidence type="ECO:0000256" key="5">
    <source>
        <dbReference type="ARBA" id="ARBA00038227"/>
    </source>
</evidence>
<protein>
    <recommendedName>
        <fullName evidence="9">Solute carrier family 46 member 3</fullName>
    </recommendedName>
</protein>
<dbReference type="GO" id="GO:0022857">
    <property type="term" value="F:transmembrane transporter activity"/>
    <property type="evidence" value="ECO:0007669"/>
    <property type="project" value="InterPro"/>
</dbReference>
<dbReference type="PANTHER" id="PTHR23507:SF32">
    <property type="entry name" value="SI:DKEY-5G14.1"/>
    <property type="match status" value="1"/>
</dbReference>